<organism evidence="10">
    <name type="scientific">bioreactor metagenome</name>
    <dbReference type="NCBI Taxonomy" id="1076179"/>
    <lineage>
        <taxon>unclassified sequences</taxon>
        <taxon>metagenomes</taxon>
        <taxon>ecological metagenomes</taxon>
    </lineage>
</organism>
<evidence type="ECO:0000259" key="9">
    <source>
        <dbReference type="PROSITE" id="PS50928"/>
    </source>
</evidence>
<keyword evidence="2" id="KW-0813">Transport</keyword>
<dbReference type="EMBL" id="VSSQ01000811">
    <property type="protein sequence ID" value="MPM01639.1"/>
    <property type="molecule type" value="Genomic_DNA"/>
</dbReference>
<dbReference type="AlphaFoldDB" id="A0A644WDH7"/>
<evidence type="ECO:0000256" key="2">
    <source>
        <dbReference type="ARBA" id="ARBA00022448"/>
    </source>
</evidence>
<dbReference type="CDD" id="cd06261">
    <property type="entry name" value="TM_PBP2"/>
    <property type="match status" value="1"/>
</dbReference>
<comment type="subcellular location">
    <subcellularLocation>
        <location evidence="1">Cell membrane</location>
        <topology evidence="1">Multi-pass membrane protein</topology>
    </subcellularLocation>
</comment>
<dbReference type="SUPFAM" id="SSF161098">
    <property type="entry name" value="MetI-like"/>
    <property type="match status" value="1"/>
</dbReference>
<feature type="transmembrane region" description="Helical" evidence="8">
    <location>
        <begin position="95"/>
        <end position="114"/>
    </location>
</feature>
<proteinExistence type="predicted"/>
<keyword evidence="7 8" id="KW-0472">Membrane</keyword>
<dbReference type="FunFam" id="1.10.3720.10:FF:000006">
    <property type="entry name" value="Glutamate/aspartate ABC transporter, permease protein GltK"/>
    <property type="match status" value="1"/>
</dbReference>
<feature type="transmembrane region" description="Helical" evidence="8">
    <location>
        <begin position="64"/>
        <end position="83"/>
    </location>
</feature>
<dbReference type="InterPro" id="IPR043429">
    <property type="entry name" value="ArtM/GltK/GlnP/TcyL/YhdX-like"/>
</dbReference>
<dbReference type="GO" id="GO:0043190">
    <property type="term" value="C:ATP-binding cassette (ABC) transporter complex"/>
    <property type="evidence" value="ECO:0007669"/>
    <property type="project" value="InterPro"/>
</dbReference>
<evidence type="ECO:0000313" key="10">
    <source>
        <dbReference type="EMBL" id="MPM01639.1"/>
    </source>
</evidence>
<keyword evidence="5" id="KW-0029">Amino-acid transport</keyword>
<evidence type="ECO:0000256" key="3">
    <source>
        <dbReference type="ARBA" id="ARBA00022475"/>
    </source>
</evidence>
<dbReference type="GO" id="GO:0006865">
    <property type="term" value="P:amino acid transport"/>
    <property type="evidence" value="ECO:0007669"/>
    <property type="project" value="UniProtKB-KW"/>
</dbReference>
<keyword evidence="3" id="KW-1003">Cell membrane</keyword>
<accession>A0A644WDH7</accession>
<evidence type="ECO:0000256" key="4">
    <source>
        <dbReference type="ARBA" id="ARBA00022692"/>
    </source>
</evidence>
<gene>
    <name evidence="10" type="primary">tcyB_2</name>
    <name evidence="10" type="ORF">SDC9_47879</name>
</gene>
<evidence type="ECO:0000256" key="6">
    <source>
        <dbReference type="ARBA" id="ARBA00022989"/>
    </source>
</evidence>
<comment type="caution">
    <text evidence="10">The sequence shown here is derived from an EMBL/GenBank/DDBJ whole genome shotgun (WGS) entry which is preliminary data.</text>
</comment>
<dbReference type="InterPro" id="IPR010065">
    <property type="entry name" value="AA_ABC_transptr_permease_3TM"/>
</dbReference>
<dbReference type="GO" id="GO:0022857">
    <property type="term" value="F:transmembrane transporter activity"/>
    <property type="evidence" value="ECO:0007669"/>
    <property type="project" value="InterPro"/>
</dbReference>
<evidence type="ECO:0000256" key="7">
    <source>
        <dbReference type="ARBA" id="ARBA00023136"/>
    </source>
</evidence>
<sequence length="224" mass="24920">MTKKEVFTLELMNEIITFIPQALEGLKVTIEIFAITLIFSIPLGVIIALGRISKISILKSITGAYVLILRGTPLLLQILFIFFGLPLLNISIPRFPAAILAMVLNYGAYFAEIFRAGILSIDKGQFEGAEVLGLSKKDTFFRIIMPQALKKIFPPVASEVVTLVKDTALIYVVGLDELLKIAKIASNRLSSIMPFVVVAVVYLIFNGIITKVLEFIEKKFNYYE</sequence>
<name>A0A644WDH7_9ZZZZ</name>
<evidence type="ECO:0000256" key="8">
    <source>
        <dbReference type="SAM" id="Phobius"/>
    </source>
</evidence>
<dbReference type="InterPro" id="IPR000515">
    <property type="entry name" value="MetI-like"/>
</dbReference>
<keyword evidence="6 8" id="KW-1133">Transmembrane helix</keyword>
<evidence type="ECO:0000256" key="1">
    <source>
        <dbReference type="ARBA" id="ARBA00004651"/>
    </source>
</evidence>
<dbReference type="Gene3D" id="1.10.3720.10">
    <property type="entry name" value="MetI-like"/>
    <property type="match status" value="1"/>
</dbReference>
<dbReference type="PROSITE" id="PS50928">
    <property type="entry name" value="ABC_TM1"/>
    <property type="match status" value="1"/>
</dbReference>
<dbReference type="InterPro" id="IPR035906">
    <property type="entry name" value="MetI-like_sf"/>
</dbReference>
<dbReference type="PANTHER" id="PTHR30614">
    <property type="entry name" value="MEMBRANE COMPONENT OF AMINO ACID ABC TRANSPORTER"/>
    <property type="match status" value="1"/>
</dbReference>
<dbReference type="NCBIfam" id="TIGR01726">
    <property type="entry name" value="HEQRo_perm_3TM"/>
    <property type="match status" value="1"/>
</dbReference>
<protein>
    <submittedName>
        <fullName evidence="10">L-cystine transport system permease protein TcyB</fullName>
    </submittedName>
</protein>
<reference evidence="10" key="1">
    <citation type="submission" date="2019-08" db="EMBL/GenBank/DDBJ databases">
        <authorList>
            <person name="Kucharzyk K."/>
            <person name="Murdoch R.W."/>
            <person name="Higgins S."/>
            <person name="Loffler F."/>
        </authorList>
    </citation>
    <scope>NUCLEOTIDE SEQUENCE</scope>
</reference>
<feature type="transmembrane region" description="Helical" evidence="8">
    <location>
        <begin position="32"/>
        <end position="52"/>
    </location>
</feature>
<keyword evidence="4 8" id="KW-0812">Transmembrane</keyword>
<dbReference type="Pfam" id="PF00528">
    <property type="entry name" value="BPD_transp_1"/>
    <property type="match status" value="1"/>
</dbReference>
<evidence type="ECO:0000256" key="5">
    <source>
        <dbReference type="ARBA" id="ARBA00022970"/>
    </source>
</evidence>
<dbReference type="PANTHER" id="PTHR30614:SF0">
    <property type="entry name" value="L-CYSTINE TRANSPORT SYSTEM PERMEASE PROTEIN TCYL"/>
    <property type="match status" value="1"/>
</dbReference>
<feature type="domain" description="ABC transmembrane type-1" evidence="9">
    <location>
        <begin position="26"/>
        <end position="213"/>
    </location>
</feature>
<feature type="transmembrane region" description="Helical" evidence="8">
    <location>
        <begin position="189"/>
        <end position="209"/>
    </location>
</feature>